<comment type="caution">
    <text evidence="5">The sequence shown here is derived from an EMBL/GenBank/DDBJ whole genome shotgun (WGS) entry which is preliminary data.</text>
</comment>
<dbReference type="Gene3D" id="3.30.450.20">
    <property type="entry name" value="PAS domain"/>
    <property type="match status" value="2"/>
</dbReference>
<dbReference type="PANTHER" id="PTHR44757:SF2">
    <property type="entry name" value="BIOFILM ARCHITECTURE MAINTENANCE PROTEIN MBAA"/>
    <property type="match status" value="1"/>
</dbReference>
<dbReference type="EC" id="2.7.13.3" evidence="2"/>
<dbReference type="AlphaFoldDB" id="A0A495J7X9"/>
<dbReference type="Pfam" id="PF13426">
    <property type="entry name" value="PAS_9"/>
    <property type="match status" value="1"/>
</dbReference>
<keyword evidence="3" id="KW-1133">Transmembrane helix</keyword>
<dbReference type="CDD" id="cd00082">
    <property type="entry name" value="HisKA"/>
    <property type="match status" value="1"/>
</dbReference>
<dbReference type="CDD" id="cd00130">
    <property type="entry name" value="PAS"/>
    <property type="match status" value="2"/>
</dbReference>
<dbReference type="SUPFAM" id="SSF55785">
    <property type="entry name" value="PYP-like sensor domain (PAS domain)"/>
    <property type="match status" value="2"/>
</dbReference>
<dbReference type="NCBIfam" id="TIGR00229">
    <property type="entry name" value="sensory_box"/>
    <property type="match status" value="1"/>
</dbReference>
<dbReference type="OrthoDB" id="6231665at2"/>
<dbReference type="PANTHER" id="PTHR44757">
    <property type="entry name" value="DIGUANYLATE CYCLASE DGCP"/>
    <property type="match status" value="1"/>
</dbReference>
<dbReference type="PROSITE" id="PS50112">
    <property type="entry name" value="PAS"/>
    <property type="match status" value="2"/>
</dbReference>
<evidence type="ECO:0000313" key="5">
    <source>
        <dbReference type="EMBL" id="RKR84987.1"/>
    </source>
</evidence>
<sequence length="524" mass="61619">MMIYTPKAGNAPNDAFLFNVKERSDRLMNYFLMVYFVLGLIFALFYGTWLIAVLVGSLSLIAYYSTKLALPNSTMYQYVLSAVFGIFMAQFIYQMHGMFEMHFFAFIGGVLLITYQKWRLQIPMVIVVILHHALFSYLQNSGMDKIYFSQLYNFDVRTFVIHVTLASVLFYICGLWAYQLKKYNELHLSQTLQMAELQKESLLLLQREQYNEERSTILESIGDAFFAVDKDWVVTYWNQMAEKILSKPKSQMLNSNFWDNFDNSTNSISYQKYKKAVETNQSVHFQDYYEPLDNWYDVSAYPSEKGLSVYFKDITERKRTELLLIESEKKYSDLFQLSPLPKWVFDVETLRFLDVNTAAIEHYGYTKEEFMGMTIRDIRPVEEVPKLEADLAKQLNKDELTKRSNFWHKKKNGELIEVDVQSRDLVYKSKKARLIIANDITEKQRYIKAIEEQNDRLREISWIQSHIVRAPLARILGLVPLIENPAESLDEKEKMLEYMLQSARDLDDVIKNITEKTTITQNFV</sequence>
<evidence type="ECO:0000256" key="2">
    <source>
        <dbReference type="ARBA" id="ARBA00012438"/>
    </source>
</evidence>
<gene>
    <name evidence="5" type="ORF">BDD43_5242</name>
</gene>
<dbReference type="SUPFAM" id="SSF47384">
    <property type="entry name" value="Homodimeric domain of signal transducing histidine kinase"/>
    <property type="match status" value="1"/>
</dbReference>
<organism evidence="5 6">
    <name type="scientific">Mucilaginibacter gracilis</name>
    <dbReference type="NCBI Taxonomy" id="423350"/>
    <lineage>
        <taxon>Bacteria</taxon>
        <taxon>Pseudomonadati</taxon>
        <taxon>Bacteroidota</taxon>
        <taxon>Sphingobacteriia</taxon>
        <taxon>Sphingobacteriales</taxon>
        <taxon>Sphingobacteriaceae</taxon>
        <taxon>Mucilaginibacter</taxon>
    </lineage>
</organism>
<keyword evidence="3" id="KW-0472">Membrane</keyword>
<dbReference type="EMBL" id="RBKU01000001">
    <property type="protein sequence ID" value="RKR84987.1"/>
    <property type="molecule type" value="Genomic_DNA"/>
</dbReference>
<evidence type="ECO:0000256" key="3">
    <source>
        <dbReference type="SAM" id="Phobius"/>
    </source>
</evidence>
<dbReference type="InterPro" id="IPR035965">
    <property type="entry name" value="PAS-like_dom_sf"/>
</dbReference>
<feature type="transmembrane region" description="Helical" evidence="3">
    <location>
        <begin position="99"/>
        <end position="115"/>
    </location>
</feature>
<evidence type="ECO:0000256" key="1">
    <source>
        <dbReference type="ARBA" id="ARBA00000085"/>
    </source>
</evidence>
<feature type="transmembrane region" description="Helical" evidence="3">
    <location>
        <begin position="75"/>
        <end position="93"/>
    </location>
</feature>
<dbReference type="Gene3D" id="1.10.287.130">
    <property type="match status" value="1"/>
</dbReference>
<proteinExistence type="predicted"/>
<feature type="domain" description="PAS" evidence="4">
    <location>
        <begin position="327"/>
        <end position="398"/>
    </location>
</feature>
<dbReference type="InterPro" id="IPR052155">
    <property type="entry name" value="Biofilm_reg_signaling"/>
</dbReference>
<feature type="transmembrane region" description="Helical" evidence="3">
    <location>
        <begin position="30"/>
        <end position="63"/>
    </location>
</feature>
<dbReference type="InterPro" id="IPR000014">
    <property type="entry name" value="PAS"/>
</dbReference>
<dbReference type="InterPro" id="IPR003661">
    <property type="entry name" value="HisK_dim/P_dom"/>
</dbReference>
<dbReference type="Pfam" id="PF08448">
    <property type="entry name" value="PAS_4"/>
    <property type="match status" value="1"/>
</dbReference>
<keyword evidence="6" id="KW-1185">Reference proteome</keyword>
<feature type="transmembrane region" description="Helical" evidence="3">
    <location>
        <begin position="159"/>
        <end position="178"/>
    </location>
</feature>
<dbReference type="InterPro" id="IPR036097">
    <property type="entry name" value="HisK_dim/P_sf"/>
</dbReference>
<name>A0A495J7X9_9SPHI</name>
<feature type="domain" description="PAS" evidence="4">
    <location>
        <begin position="210"/>
        <end position="280"/>
    </location>
</feature>
<dbReference type="Proteomes" id="UP000268007">
    <property type="component" value="Unassembled WGS sequence"/>
</dbReference>
<protein>
    <recommendedName>
        <fullName evidence="2">histidine kinase</fullName>
        <ecNumber evidence="2">2.7.13.3</ecNumber>
    </recommendedName>
</protein>
<evidence type="ECO:0000313" key="6">
    <source>
        <dbReference type="Proteomes" id="UP000268007"/>
    </source>
</evidence>
<comment type="catalytic activity">
    <reaction evidence="1">
        <text>ATP + protein L-histidine = ADP + protein N-phospho-L-histidine.</text>
        <dbReference type="EC" id="2.7.13.3"/>
    </reaction>
</comment>
<reference evidence="5 6" key="1">
    <citation type="submission" date="2018-10" db="EMBL/GenBank/DDBJ databases">
        <title>Genomic Encyclopedia of Archaeal and Bacterial Type Strains, Phase II (KMG-II): from individual species to whole genera.</title>
        <authorList>
            <person name="Goeker M."/>
        </authorList>
    </citation>
    <scope>NUCLEOTIDE SEQUENCE [LARGE SCALE GENOMIC DNA]</scope>
    <source>
        <strain evidence="5 6">DSM 18602</strain>
    </source>
</reference>
<accession>A0A495J7X9</accession>
<dbReference type="SMART" id="SM00091">
    <property type="entry name" value="PAS"/>
    <property type="match status" value="2"/>
</dbReference>
<evidence type="ECO:0000259" key="4">
    <source>
        <dbReference type="PROSITE" id="PS50112"/>
    </source>
</evidence>
<dbReference type="InterPro" id="IPR013656">
    <property type="entry name" value="PAS_4"/>
</dbReference>
<dbReference type="GO" id="GO:0000155">
    <property type="term" value="F:phosphorelay sensor kinase activity"/>
    <property type="evidence" value="ECO:0007669"/>
    <property type="project" value="InterPro"/>
</dbReference>
<dbReference type="RefSeq" id="WP_121201006.1">
    <property type="nucleotide sequence ID" value="NZ_RBKU01000001.1"/>
</dbReference>
<keyword evidence="3" id="KW-0812">Transmembrane</keyword>
<feature type="transmembrane region" description="Helical" evidence="3">
    <location>
        <begin position="122"/>
        <end position="139"/>
    </location>
</feature>